<proteinExistence type="predicted"/>
<comment type="caution">
    <text evidence="2">The sequence shown here is derived from an EMBL/GenBank/DDBJ whole genome shotgun (WGS) entry which is preliminary data.</text>
</comment>
<dbReference type="RefSeq" id="WP_253773395.1">
    <property type="nucleotide sequence ID" value="NZ_JAMTCK010000008.1"/>
</dbReference>
<keyword evidence="3" id="KW-1185">Reference proteome</keyword>
<dbReference type="Proteomes" id="UP001206128">
    <property type="component" value="Unassembled WGS sequence"/>
</dbReference>
<evidence type="ECO:0000313" key="3">
    <source>
        <dbReference type="Proteomes" id="UP001206128"/>
    </source>
</evidence>
<organism evidence="2 3">
    <name type="scientific">Goodfellowiella coeruleoviolacea</name>
    <dbReference type="NCBI Taxonomy" id="334858"/>
    <lineage>
        <taxon>Bacteria</taxon>
        <taxon>Bacillati</taxon>
        <taxon>Actinomycetota</taxon>
        <taxon>Actinomycetes</taxon>
        <taxon>Pseudonocardiales</taxon>
        <taxon>Pseudonocardiaceae</taxon>
        <taxon>Goodfellowiella</taxon>
    </lineage>
</organism>
<dbReference type="PANTHER" id="PTHR35010:SF2">
    <property type="entry name" value="BLL4672 PROTEIN"/>
    <property type="match status" value="1"/>
</dbReference>
<accession>A0AAE3GIY3</accession>
<evidence type="ECO:0000259" key="1">
    <source>
        <dbReference type="Pfam" id="PF17765"/>
    </source>
</evidence>
<dbReference type="InterPro" id="IPR041413">
    <property type="entry name" value="MLTR_LBD"/>
</dbReference>
<dbReference type="PANTHER" id="PTHR35010">
    <property type="entry name" value="BLL4672 PROTEIN-RELATED"/>
    <property type="match status" value="1"/>
</dbReference>
<dbReference type="Gene3D" id="3.30.450.180">
    <property type="match status" value="1"/>
</dbReference>
<gene>
    <name evidence="2" type="ORF">LX83_003865</name>
</gene>
<evidence type="ECO:0000313" key="2">
    <source>
        <dbReference type="EMBL" id="MCP2166993.1"/>
    </source>
</evidence>
<name>A0AAE3GIY3_9PSEU</name>
<sequence>MVDELSAVSPEFAALWARHEVGVPAQAVKAVHHPEVGELVFDMTTLAVTDHPGWYLELYNPRPGSGTAARLDRLPRVRLAAPA</sequence>
<dbReference type="Pfam" id="PF17765">
    <property type="entry name" value="MLTR_LBD"/>
    <property type="match status" value="1"/>
</dbReference>
<reference evidence="2" key="1">
    <citation type="submission" date="2022-06" db="EMBL/GenBank/DDBJ databases">
        <title>Genomic Encyclopedia of Archaeal and Bacterial Type Strains, Phase II (KMG-II): from individual species to whole genera.</title>
        <authorList>
            <person name="Goeker M."/>
        </authorList>
    </citation>
    <scope>NUCLEOTIDE SEQUENCE</scope>
    <source>
        <strain evidence="2">DSM 43935</strain>
    </source>
</reference>
<protein>
    <recommendedName>
        <fullName evidence="1">MmyB-like transcription regulator ligand binding domain-containing protein</fullName>
    </recommendedName>
</protein>
<feature type="domain" description="MmyB-like transcription regulator ligand binding" evidence="1">
    <location>
        <begin position="1"/>
        <end position="74"/>
    </location>
</feature>
<dbReference type="EMBL" id="JAMTCK010000008">
    <property type="protein sequence ID" value="MCP2166993.1"/>
    <property type="molecule type" value="Genomic_DNA"/>
</dbReference>
<dbReference type="AlphaFoldDB" id="A0AAE3GIY3"/>